<protein>
    <submittedName>
        <fullName evidence="2">Uncharacterized protein</fullName>
    </submittedName>
</protein>
<dbReference type="AlphaFoldDB" id="A0A1I6D424"/>
<feature type="region of interest" description="Disordered" evidence="1">
    <location>
        <begin position="1"/>
        <end position="33"/>
    </location>
</feature>
<dbReference type="EMBL" id="FOYL01000001">
    <property type="protein sequence ID" value="SFR00131.1"/>
    <property type="molecule type" value="Genomic_DNA"/>
</dbReference>
<evidence type="ECO:0000313" key="2">
    <source>
        <dbReference type="EMBL" id="SFR00131.1"/>
    </source>
</evidence>
<accession>A0A1I6D424</accession>
<gene>
    <name evidence="2" type="ORF">SAMN04488564_1011022</name>
</gene>
<dbReference type="Proteomes" id="UP000198583">
    <property type="component" value="Unassembled WGS sequence"/>
</dbReference>
<evidence type="ECO:0000313" key="3">
    <source>
        <dbReference type="Proteomes" id="UP000198583"/>
    </source>
</evidence>
<feature type="region of interest" description="Disordered" evidence="1">
    <location>
        <begin position="223"/>
        <end position="259"/>
    </location>
</feature>
<evidence type="ECO:0000256" key="1">
    <source>
        <dbReference type="SAM" id="MobiDB-lite"/>
    </source>
</evidence>
<feature type="compositionally biased region" description="Low complexity" evidence="1">
    <location>
        <begin position="17"/>
        <end position="33"/>
    </location>
</feature>
<name>A0A1I6D424_9PSEU</name>
<organism evidence="2 3">
    <name type="scientific">Lentzea waywayandensis</name>
    <dbReference type="NCBI Taxonomy" id="84724"/>
    <lineage>
        <taxon>Bacteria</taxon>
        <taxon>Bacillati</taxon>
        <taxon>Actinomycetota</taxon>
        <taxon>Actinomycetes</taxon>
        <taxon>Pseudonocardiales</taxon>
        <taxon>Pseudonocardiaceae</taxon>
        <taxon>Lentzea</taxon>
    </lineage>
</organism>
<reference evidence="3" key="1">
    <citation type="submission" date="2016-10" db="EMBL/GenBank/DDBJ databases">
        <authorList>
            <person name="Varghese N."/>
            <person name="Submissions S."/>
        </authorList>
    </citation>
    <scope>NUCLEOTIDE SEQUENCE [LARGE SCALE GENOMIC DNA]</scope>
    <source>
        <strain evidence="3">DSM 44232</strain>
    </source>
</reference>
<proteinExistence type="predicted"/>
<keyword evidence="3" id="KW-1185">Reference proteome</keyword>
<sequence>MDAMSAHFDLPDPAPPVINAAPPRPRAASRSWPCSTARSVVRPTWAATTRRRSSGRRLPTSTRPTLVGIKGNLSVPRCTYVSSRMLRRSRQWSVVIPATRKECVMSHPSPQRFAERYESLADRDLAAMLAAEDVEEESGGLHALDRITCAVHRRWAHECIASPLHIIAVTGHRWCRTCQTMAMVSVDHLAGVVKVLCPRCWRAPASPATAQIIRTCEASLHAARRHSTPQRTRPSREADELRPPSWPAKTADRQPVAAA</sequence>